<dbReference type="OrthoDB" id="4070734at2759"/>
<sequence>MQKSVRVGDYFDNDDNGLWSWYLTNLRLGDFEELIGNQLKYTLLKRFLNSHFYGDYNTSARPNKKILLVSIPENVHEDISILEIFLKDYFHLEKLEHIQISKLTHSHCYNHENHYLLTDNLNNFQDPTFLEFASTSWQVQKNSKTLNNNNRYLMHGSTISSSKTSTGQLKPNTLDDQWSNINTQTSTATRTNTNTRTLTSPDTADLSLTPTNGDNNNNDVLQSNENENAEEDAGEDATSSIVLNFSHSRTLASKANRLPKILPSYTNEDYTPSHSEIVSIDSFTGEDASSTYPGQDLSLTTARREDANDENDENESEDHYNRNSDGFHDEGNEQVSLGIESCVSYSSCSSSSIGSSVRYSLSGNRRDSLRNGNVDHTNATYVSELSSITSSIDNLTTSTTPEEEENLVQNNYDAREYISGEEDGEGADEDEDISSSDYSVLSILPSISICDSLGYFRLVLQSILIQDPDTKEIFTAIRQSNNKPTMASVTDDWLLYDSNFSMNNLQILTLQDLLDIKRSFPKILFYTMVIVTDSGHQQIEEEHKSSSHRGTVDTSKEEPLNSELSLSHDPQQYFPTAYNIDYDEYTDDEDEGDDASLSEQSGPQMYLPTRMASNVTTAHRSIRTVNSIGEWAFNRHNSVTKINKSDSNELDNSKEGVNRNSLGEPYPMAQLSNSSTTTSNFNHLLKKKNSYKLGSRDKNGSNSKNELKKIKTSINAMSAVERSKSLPLPTLLKSLSGIDNHTHGANKDRKRWKFQMNRFRNNKNNNSTNTDKSPRCAIM</sequence>
<organism evidence="1 2">
    <name type="scientific">Saccharomyces kudriavzevii (strain ATCC MYA-4449 / AS 2.2408 / CBS 8840 / NBRC 1802 / NCYC 2889)</name>
    <name type="common">Yeast</name>
    <dbReference type="NCBI Taxonomy" id="226230"/>
    <lineage>
        <taxon>Eukaryota</taxon>
        <taxon>Fungi</taxon>
        <taxon>Dikarya</taxon>
        <taxon>Ascomycota</taxon>
        <taxon>Saccharomycotina</taxon>
        <taxon>Saccharomycetes</taxon>
        <taxon>Saccharomycetales</taxon>
        <taxon>Saccharomycetaceae</taxon>
        <taxon>Saccharomyces</taxon>
    </lineage>
</organism>
<proteinExistence type="predicted"/>
<accession>A0AA35J3U4</accession>
<dbReference type="EMBL" id="OX365908">
    <property type="protein sequence ID" value="CAI4047880.1"/>
    <property type="molecule type" value="Genomic_DNA"/>
</dbReference>
<dbReference type="Proteomes" id="UP001162087">
    <property type="component" value="Chromosome 13"/>
</dbReference>
<gene>
    <name evidence="1" type="primary">SKDI13G1310</name>
    <name evidence="1" type="ORF">SKDI_13G1310</name>
</gene>
<reference evidence="1" key="1">
    <citation type="submission" date="2022-10" db="EMBL/GenBank/DDBJ databases">
        <authorList>
            <person name="Byrne P K."/>
        </authorList>
    </citation>
    <scope>NUCLEOTIDE SEQUENCE</scope>
    <source>
        <strain evidence="1">IFO1802</strain>
    </source>
</reference>
<keyword evidence="2" id="KW-1185">Reference proteome</keyword>
<protein>
    <submittedName>
        <fullName evidence="1">Uncharacterized protein</fullName>
    </submittedName>
</protein>
<evidence type="ECO:0000313" key="1">
    <source>
        <dbReference type="EMBL" id="CAI4047880.1"/>
    </source>
</evidence>
<name>A0AA35J3U4_SACK1</name>
<evidence type="ECO:0000313" key="2">
    <source>
        <dbReference type="Proteomes" id="UP001162087"/>
    </source>
</evidence>